<sequence>MIFWIIGMAFVIIIAFFLSPPTAWANKFFDRLQLHPTFRLDRISNVTFNGQSVPPDVVNRFVQTFNEANFLYEFGYNPRLSTRPISVTVVQGKVEYVYDFFLYGDGMVQAVKHKNQKSAPYRLKSYTLEATLKSFES</sequence>
<gene>
    <name evidence="1" type="ORF">KKP3000_003045</name>
</gene>
<evidence type="ECO:0000313" key="1">
    <source>
        <dbReference type="EMBL" id="MFB5189767.1"/>
    </source>
</evidence>
<accession>A0ABV5ADP4</accession>
<dbReference type="Pfam" id="PF10787">
    <property type="entry name" value="YfmQ"/>
    <property type="match status" value="1"/>
</dbReference>
<dbReference type="EMBL" id="JBDXSU010000003">
    <property type="protein sequence ID" value="MFB5189767.1"/>
    <property type="molecule type" value="Genomic_DNA"/>
</dbReference>
<keyword evidence="2" id="KW-1185">Reference proteome</keyword>
<organism evidence="1 2">
    <name type="scientific">Alicyclobacillus fastidiosus</name>
    <dbReference type="NCBI Taxonomy" id="392011"/>
    <lineage>
        <taxon>Bacteria</taxon>
        <taxon>Bacillati</taxon>
        <taxon>Bacillota</taxon>
        <taxon>Bacilli</taxon>
        <taxon>Bacillales</taxon>
        <taxon>Alicyclobacillaceae</taxon>
        <taxon>Alicyclobacillus</taxon>
    </lineage>
</organism>
<comment type="caution">
    <text evidence="1">The sequence shown here is derived from an EMBL/GenBank/DDBJ whole genome shotgun (WGS) entry which is preliminary data.</text>
</comment>
<name>A0ABV5ADP4_9BACL</name>
<protein>
    <submittedName>
        <fullName evidence="1">YfmQ family protein</fullName>
    </submittedName>
</protein>
<dbReference type="InterPro" id="IPR019723">
    <property type="entry name" value="Uncharacterised_YfmQ"/>
</dbReference>
<evidence type="ECO:0000313" key="2">
    <source>
        <dbReference type="Proteomes" id="UP001579974"/>
    </source>
</evidence>
<reference evidence="1 2" key="1">
    <citation type="journal article" date="2024" name="Int. J. Mol. Sci.">
        <title>Exploration of Alicyclobacillus spp. Genome in Search of Antibiotic Resistance.</title>
        <authorList>
            <person name="Bucka-Kolendo J."/>
            <person name="Kiousi D.E."/>
            <person name="Dekowska A."/>
            <person name="Mikolajczuk-Szczyrba A."/>
            <person name="Karadedos D.M."/>
            <person name="Michael P."/>
            <person name="Galanis A."/>
            <person name="Sokolowska B."/>
        </authorList>
    </citation>
    <scope>NUCLEOTIDE SEQUENCE [LARGE SCALE GENOMIC DNA]</scope>
    <source>
        <strain evidence="1 2">KKP 3000</strain>
    </source>
</reference>
<dbReference type="RefSeq" id="WP_275475190.1">
    <property type="nucleotide sequence ID" value="NZ_CP162940.1"/>
</dbReference>
<dbReference type="Proteomes" id="UP001579974">
    <property type="component" value="Unassembled WGS sequence"/>
</dbReference>
<proteinExistence type="predicted"/>